<organism evidence="3 4">
    <name type="scientific">Toxocara canis</name>
    <name type="common">Canine roundworm</name>
    <dbReference type="NCBI Taxonomy" id="6265"/>
    <lineage>
        <taxon>Eukaryota</taxon>
        <taxon>Metazoa</taxon>
        <taxon>Ecdysozoa</taxon>
        <taxon>Nematoda</taxon>
        <taxon>Chromadorea</taxon>
        <taxon>Rhabditida</taxon>
        <taxon>Spirurina</taxon>
        <taxon>Ascaridomorpha</taxon>
        <taxon>Ascaridoidea</taxon>
        <taxon>Toxocaridae</taxon>
        <taxon>Toxocara</taxon>
    </lineage>
</organism>
<name>A0A183TXR4_TOXCA</name>
<feature type="chain" id="PRO_5044552880" evidence="1">
    <location>
        <begin position="19"/>
        <end position="81"/>
    </location>
</feature>
<accession>A0A183TXR4</accession>
<evidence type="ECO:0000313" key="4">
    <source>
        <dbReference type="WBParaSite" id="TCNE_0000103301-mRNA-1"/>
    </source>
</evidence>
<gene>
    <name evidence="2" type="ORF">TCNE_LOCUS1034</name>
</gene>
<evidence type="ECO:0000313" key="3">
    <source>
        <dbReference type="Proteomes" id="UP000050794"/>
    </source>
</evidence>
<sequence length="81" mass="8585">MVVSTFAWLVALMGCGTAVKYDGYLRLCGISRRELTNSETHQGVIGIGRGTPALKKSQYSVAVSCHGEYGPPEKIAAPTAL</sequence>
<evidence type="ECO:0000313" key="2">
    <source>
        <dbReference type="EMBL" id="VDM25348.1"/>
    </source>
</evidence>
<protein>
    <submittedName>
        <fullName evidence="2 4">Uncharacterized protein</fullName>
    </submittedName>
</protein>
<proteinExistence type="predicted"/>
<dbReference type="EMBL" id="UYWY01000645">
    <property type="protein sequence ID" value="VDM25348.1"/>
    <property type="molecule type" value="Genomic_DNA"/>
</dbReference>
<reference evidence="2 3" key="2">
    <citation type="submission" date="2018-11" db="EMBL/GenBank/DDBJ databases">
        <authorList>
            <consortium name="Pathogen Informatics"/>
        </authorList>
    </citation>
    <scope>NUCLEOTIDE SEQUENCE [LARGE SCALE GENOMIC DNA]</scope>
</reference>
<dbReference type="WBParaSite" id="TCNE_0000103301-mRNA-1">
    <property type="protein sequence ID" value="TCNE_0000103301-mRNA-1"/>
    <property type="gene ID" value="TCNE_0000103301"/>
</dbReference>
<reference evidence="4" key="1">
    <citation type="submission" date="2016-06" db="UniProtKB">
        <authorList>
            <consortium name="WormBaseParasite"/>
        </authorList>
    </citation>
    <scope>IDENTIFICATION</scope>
</reference>
<keyword evidence="1" id="KW-0732">Signal</keyword>
<dbReference type="AlphaFoldDB" id="A0A183TXR4"/>
<keyword evidence="3" id="KW-1185">Reference proteome</keyword>
<feature type="signal peptide" evidence="1">
    <location>
        <begin position="1"/>
        <end position="18"/>
    </location>
</feature>
<dbReference type="Proteomes" id="UP000050794">
    <property type="component" value="Unassembled WGS sequence"/>
</dbReference>
<evidence type="ECO:0000256" key="1">
    <source>
        <dbReference type="SAM" id="SignalP"/>
    </source>
</evidence>